<protein>
    <recommendedName>
        <fullName evidence="2">ubiquitinyl hydrolase 1</fullName>
        <ecNumber evidence="2">3.4.19.12</ecNumber>
    </recommendedName>
</protein>
<evidence type="ECO:0000256" key="3">
    <source>
        <dbReference type="ARBA" id="ARBA00022670"/>
    </source>
</evidence>
<evidence type="ECO:0000313" key="8">
    <source>
        <dbReference type="EMBL" id="EGG19506.1"/>
    </source>
</evidence>
<dbReference type="RefSeq" id="XP_004357800.1">
    <property type="nucleotide sequence ID" value="XM_004357743.1"/>
</dbReference>
<name>F4PXJ6_CACFS</name>
<dbReference type="GO" id="GO:0004843">
    <property type="term" value="F:cysteine-type deubiquitinase activity"/>
    <property type="evidence" value="ECO:0007669"/>
    <property type="project" value="UniProtKB-EC"/>
</dbReference>
<keyword evidence="9" id="KW-1185">Reference proteome</keyword>
<sequence>MYNDQMYMINSFIKVILPHSKITLEKNDCEGFNNSKSSTTSLNHPSYFIYDIDRELKMIKSSDLTAHLHLCYSHIVTSSLFRDPFTGLRGMELGVILLKKFNNNMPLNQSQLNILSAISNISPKRTQSNHIQQITISFPLLAPMISHYDGFVILVDMIKQSHAEMSILWISNQKATPLTSTLNRIAWNRYKRIYSPLCQIDGPIDTSGSFIVIEPPAFGQNTKNVQRMASIIESKNIKYLDNSFNPYSMIGTSTIHGLDFTDRKNCVPEFQETPNLIHTYQIRSNQGLADAFATWYLKLLKIAMETASETLVNNSVPSPHYFIGYTEKEREKKKREITQAKADILNRIFTQNIWEMVGAEIIAPTHTSYTPISNPYLQYNQASFNETVKGKIIHWYNNRRLKLFLESIQNQLQGKILFDKNLPQEYQMIWHVGFDKQLESIWSTLGFTGTKSEKISFDKMDDFIYGIYHKTNLEEELFDDLNISKDSLKNHLYIQLKFGIFNSQTLGRDLEKLSVIIQQKIDLVWKIIQQFYKNPKRTDQSQQELDCIYEYIDSNIDFRLDYLTDCIFKSCHSWIGCVPLTVYEDFSNYLIDLPDQIYQLIGVHILLQGYKQKIQKCKVLKGVDLVKELSQSRETRQWLPKDYPTWLVFELEQSIWIRDTQAEIAEKLINAQSNECVQLQMGEGKTSVILPIMCLAISNGNRIARVNAIPSLLQTYIQDLQMRLGSSILNRPIHLYPFKRDIGPSISVSHVRSILGNIEKCNTTNSYQLLKRFYLN</sequence>
<dbReference type="Pfam" id="PF12340">
    <property type="entry name" value="DUF3638"/>
    <property type="match status" value="1"/>
</dbReference>
<dbReference type="Proteomes" id="UP000007797">
    <property type="component" value="Unassembled WGS sequence"/>
</dbReference>
<dbReference type="PANTHER" id="PTHR13367:SF33">
    <property type="entry name" value="P-LOOP CONTAINING NUCLEOSIDE TRIPHOSPHATE HYDROLASE PROTEIN"/>
    <property type="match status" value="1"/>
</dbReference>
<evidence type="ECO:0000313" key="9">
    <source>
        <dbReference type="Proteomes" id="UP000007797"/>
    </source>
</evidence>
<dbReference type="OrthoDB" id="2684236at2759"/>
<dbReference type="AlphaFoldDB" id="F4PXJ6"/>
<keyword evidence="6" id="KW-0788">Thiol protease</keyword>
<proteinExistence type="predicted"/>
<dbReference type="PANTHER" id="PTHR13367">
    <property type="entry name" value="UBIQUITIN THIOESTERASE"/>
    <property type="match status" value="1"/>
</dbReference>
<evidence type="ECO:0000256" key="6">
    <source>
        <dbReference type="ARBA" id="ARBA00022807"/>
    </source>
</evidence>
<evidence type="ECO:0000256" key="4">
    <source>
        <dbReference type="ARBA" id="ARBA00022786"/>
    </source>
</evidence>
<gene>
    <name evidence="8" type="ORF">DFA_00084</name>
</gene>
<feature type="domain" description="DUF3638" evidence="7">
    <location>
        <begin position="636"/>
        <end position="769"/>
    </location>
</feature>
<reference evidence="9" key="1">
    <citation type="journal article" date="2011" name="Genome Res.">
        <title>Phylogeny-wide analysis of social amoeba genomes highlights ancient origins for complex intercellular communication.</title>
        <authorList>
            <person name="Heidel A.J."/>
            <person name="Lawal H.M."/>
            <person name="Felder M."/>
            <person name="Schilde C."/>
            <person name="Helps N.R."/>
            <person name="Tunggal B."/>
            <person name="Rivero F."/>
            <person name="John U."/>
            <person name="Schleicher M."/>
            <person name="Eichinger L."/>
            <person name="Platzer M."/>
            <person name="Noegel A.A."/>
            <person name="Schaap P."/>
            <person name="Gloeckner G."/>
        </authorList>
    </citation>
    <scope>NUCLEOTIDE SEQUENCE [LARGE SCALE GENOMIC DNA]</scope>
    <source>
        <strain evidence="9">SH3</strain>
    </source>
</reference>
<keyword evidence="4" id="KW-0833">Ubl conjugation pathway</keyword>
<evidence type="ECO:0000259" key="7">
    <source>
        <dbReference type="Pfam" id="PF12340"/>
    </source>
</evidence>
<dbReference type="KEGG" id="dfa:DFA_00084"/>
<keyword evidence="3" id="KW-0645">Protease</keyword>
<evidence type="ECO:0000256" key="2">
    <source>
        <dbReference type="ARBA" id="ARBA00012759"/>
    </source>
</evidence>
<accession>F4PXJ6</accession>
<dbReference type="GeneID" id="14871642"/>
<evidence type="ECO:0000256" key="5">
    <source>
        <dbReference type="ARBA" id="ARBA00022801"/>
    </source>
</evidence>
<dbReference type="InterPro" id="IPR022099">
    <property type="entry name" value="DUF3638"/>
</dbReference>
<comment type="catalytic activity">
    <reaction evidence="1">
        <text>Thiol-dependent hydrolysis of ester, thioester, amide, peptide and isopeptide bonds formed by the C-terminal Gly of ubiquitin (a 76-residue protein attached to proteins as an intracellular targeting signal).</text>
        <dbReference type="EC" id="3.4.19.12"/>
    </reaction>
</comment>
<organism evidence="8 9">
    <name type="scientific">Cavenderia fasciculata</name>
    <name type="common">Slime mold</name>
    <name type="synonym">Dictyostelium fasciculatum</name>
    <dbReference type="NCBI Taxonomy" id="261658"/>
    <lineage>
        <taxon>Eukaryota</taxon>
        <taxon>Amoebozoa</taxon>
        <taxon>Evosea</taxon>
        <taxon>Eumycetozoa</taxon>
        <taxon>Dictyostelia</taxon>
        <taxon>Acytosteliales</taxon>
        <taxon>Cavenderiaceae</taxon>
        <taxon>Cavenderia</taxon>
    </lineage>
</organism>
<keyword evidence="5" id="KW-0378">Hydrolase</keyword>
<dbReference type="InterPro" id="IPR051346">
    <property type="entry name" value="OTU_Deubiquitinase"/>
</dbReference>
<evidence type="ECO:0000256" key="1">
    <source>
        <dbReference type="ARBA" id="ARBA00000707"/>
    </source>
</evidence>
<dbReference type="GO" id="GO:0006508">
    <property type="term" value="P:proteolysis"/>
    <property type="evidence" value="ECO:0007669"/>
    <property type="project" value="UniProtKB-KW"/>
</dbReference>
<dbReference type="EC" id="3.4.19.12" evidence="2"/>
<dbReference type="EMBL" id="GL883014">
    <property type="protein sequence ID" value="EGG19506.1"/>
    <property type="molecule type" value="Genomic_DNA"/>
</dbReference>